<dbReference type="EMBL" id="DTBJ01000050">
    <property type="protein sequence ID" value="HGM59038.1"/>
    <property type="molecule type" value="Genomic_DNA"/>
</dbReference>
<comment type="caution">
    <text evidence="6">The sequence shown here is derived from an EMBL/GenBank/DDBJ whole genome shotgun (WGS) entry which is preliminary data.</text>
</comment>
<dbReference type="InterPro" id="IPR008193">
    <property type="entry name" value="RNA_pol_Rpb11_13-16kDa_CS"/>
</dbReference>
<dbReference type="PROSITE" id="PS01154">
    <property type="entry name" value="RNA_POL_L_13KD"/>
    <property type="match status" value="1"/>
</dbReference>
<comment type="subcellular location">
    <subcellularLocation>
        <location evidence="4">Cytoplasm</location>
    </subcellularLocation>
</comment>
<gene>
    <name evidence="4" type="primary">rpo11</name>
    <name evidence="4" type="synonym">rpoL</name>
    <name evidence="6" type="ORF">ENU14_05605</name>
</gene>
<dbReference type="EC" id="2.7.7.6" evidence="4"/>
<comment type="catalytic activity">
    <reaction evidence="4">
        <text>RNA(n) + a ribonucleoside 5'-triphosphate = RNA(n+1) + diphosphate</text>
        <dbReference type="Rhea" id="RHEA:21248"/>
        <dbReference type="Rhea" id="RHEA-COMP:14527"/>
        <dbReference type="Rhea" id="RHEA-COMP:17342"/>
        <dbReference type="ChEBI" id="CHEBI:33019"/>
        <dbReference type="ChEBI" id="CHEBI:61557"/>
        <dbReference type="ChEBI" id="CHEBI:140395"/>
        <dbReference type="EC" id="2.7.7.6"/>
    </reaction>
</comment>
<dbReference type="Pfam" id="PF13656">
    <property type="entry name" value="RNA_pol_L_2"/>
    <property type="match status" value="1"/>
</dbReference>
<dbReference type="GO" id="GO:0046983">
    <property type="term" value="F:protein dimerization activity"/>
    <property type="evidence" value="ECO:0007669"/>
    <property type="project" value="InterPro"/>
</dbReference>
<dbReference type="GO" id="GO:0005737">
    <property type="term" value="C:cytoplasm"/>
    <property type="evidence" value="ECO:0007669"/>
    <property type="project" value="UniProtKB-SubCell"/>
</dbReference>
<dbReference type="AlphaFoldDB" id="A0A7C4DAJ9"/>
<dbReference type="CDD" id="cd06927">
    <property type="entry name" value="RNAP_L"/>
    <property type="match status" value="1"/>
</dbReference>
<dbReference type="GO" id="GO:0003899">
    <property type="term" value="F:DNA-directed RNA polymerase activity"/>
    <property type="evidence" value="ECO:0007669"/>
    <property type="project" value="UniProtKB-UniRule"/>
</dbReference>
<dbReference type="HAMAP" id="MF_00261">
    <property type="entry name" value="RNApol_arch_Rpo11"/>
    <property type="match status" value="1"/>
</dbReference>
<dbReference type="PANTHER" id="PTHR13946:SF28">
    <property type="entry name" value="DNA-DIRECTED RNA POLYMERASES I AND III SUBUNIT RPAC2"/>
    <property type="match status" value="1"/>
</dbReference>
<feature type="domain" description="DNA-directed RNA polymerase RBP11-like dimerisation" evidence="5">
    <location>
        <begin position="14"/>
        <end position="86"/>
    </location>
</feature>
<keyword evidence="1 4" id="KW-0240">DNA-directed RNA polymerase</keyword>
<evidence type="ECO:0000259" key="5">
    <source>
        <dbReference type="Pfam" id="PF13656"/>
    </source>
</evidence>
<keyword evidence="4" id="KW-0963">Cytoplasm</keyword>
<dbReference type="InterPro" id="IPR036603">
    <property type="entry name" value="RBP11-like"/>
</dbReference>
<dbReference type="GO" id="GO:0006351">
    <property type="term" value="P:DNA-templated transcription"/>
    <property type="evidence" value="ECO:0007669"/>
    <property type="project" value="UniProtKB-UniRule"/>
</dbReference>
<name>A0A7C4DAJ9_STAMA</name>
<comment type="function">
    <text evidence="4">DNA-dependent RNA polymerase (RNAP) catalyzes the transcription of DNA into RNA using the four ribonucleoside triphosphates as substrates.</text>
</comment>
<reference evidence="6" key="1">
    <citation type="journal article" date="2020" name="mSystems">
        <title>Genome- and Community-Level Interaction Insights into Carbon Utilization and Element Cycling Functions of Hydrothermarchaeota in Hydrothermal Sediment.</title>
        <authorList>
            <person name="Zhou Z."/>
            <person name="Liu Y."/>
            <person name="Xu W."/>
            <person name="Pan J."/>
            <person name="Luo Z.H."/>
            <person name="Li M."/>
        </authorList>
    </citation>
    <scope>NUCLEOTIDE SEQUENCE [LARGE SCALE GENOMIC DNA]</scope>
    <source>
        <strain evidence="6">SpSt-642</strain>
    </source>
</reference>
<evidence type="ECO:0000256" key="2">
    <source>
        <dbReference type="ARBA" id="ARBA00023163"/>
    </source>
</evidence>
<evidence type="ECO:0000256" key="3">
    <source>
        <dbReference type="ARBA" id="ARBA00025751"/>
    </source>
</evidence>
<comment type="similarity">
    <text evidence="3 4">Belongs to the archaeal Rpo11/eukaryotic RPB11/RPC19 RNA polymerase subunit family.</text>
</comment>
<proteinExistence type="inferred from homology"/>
<dbReference type="Gene3D" id="3.30.1360.10">
    <property type="entry name" value="RNA polymerase, RBP11-like subunit"/>
    <property type="match status" value="1"/>
</dbReference>
<dbReference type="GO" id="GO:0000428">
    <property type="term" value="C:DNA-directed RNA polymerase complex"/>
    <property type="evidence" value="ECO:0007669"/>
    <property type="project" value="UniProtKB-KW"/>
</dbReference>
<evidence type="ECO:0000256" key="4">
    <source>
        <dbReference type="HAMAP-Rule" id="MF_00261"/>
    </source>
</evidence>
<keyword evidence="4" id="KW-0808">Transferase</keyword>
<keyword evidence="4" id="KW-0548">Nucleotidyltransferase</keyword>
<sequence length="95" mass="11075">MRDFKILKRNERELLIEIQGEDHTLGNLIAKEALNHSSVAYASYNIPHPLQDKLLIYISVKEGSDPVVVFKEICFRIKDYLNEFRKEIEGKIVET</sequence>
<dbReference type="InterPro" id="IPR022905">
    <property type="entry name" value="Rpo11-like"/>
</dbReference>
<dbReference type="SUPFAM" id="SSF55257">
    <property type="entry name" value="RBP11-like subunits of RNA polymerase"/>
    <property type="match status" value="1"/>
</dbReference>
<dbReference type="InterPro" id="IPR009025">
    <property type="entry name" value="RBP11-like_dimer"/>
</dbReference>
<dbReference type="GO" id="GO:0003677">
    <property type="term" value="F:DNA binding"/>
    <property type="evidence" value="ECO:0007669"/>
    <property type="project" value="InterPro"/>
</dbReference>
<accession>A0A7C4DAJ9</accession>
<organism evidence="6">
    <name type="scientific">Staphylothermus marinus</name>
    <dbReference type="NCBI Taxonomy" id="2280"/>
    <lineage>
        <taxon>Archaea</taxon>
        <taxon>Thermoproteota</taxon>
        <taxon>Thermoprotei</taxon>
        <taxon>Desulfurococcales</taxon>
        <taxon>Desulfurococcaceae</taxon>
        <taxon>Staphylothermus</taxon>
    </lineage>
</organism>
<dbReference type="PANTHER" id="PTHR13946">
    <property type="entry name" value="DNA-DIRECTED RNA POLYMERASE I,II,III"/>
    <property type="match status" value="1"/>
</dbReference>
<protein>
    <recommendedName>
        <fullName evidence="4">DNA-directed RNA polymerase subunit Rpo11</fullName>
        <ecNumber evidence="4">2.7.7.6</ecNumber>
    </recommendedName>
    <alternativeName>
        <fullName evidence="4">DNA-directed RNA polymerase subunit L</fullName>
    </alternativeName>
</protein>
<keyword evidence="2 4" id="KW-0804">Transcription</keyword>
<evidence type="ECO:0000256" key="1">
    <source>
        <dbReference type="ARBA" id="ARBA00022478"/>
    </source>
</evidence>
<evidence type="ECO:0000313" key="6">
    <source>
        <dbReference type="EMBL" id="HGM59038.1"/>
    </source>
</evidence>
<comment type="subunit">
    <text evidence="4">Part of the RNA polymerase complex.</text>
</comment>